<dbReference type="CDD" id="cd03351">
    <property type="entry name" value="LbH_UDP-GlcNAc_AT"/>
    <property type="match status" value="1"/>
</dbReference>
<organism evidence="10 11">
    <name type="scientific">Roseospira visakhapatnamensis</name>
    <dbReference type="NCBI Taxonomy" id="390880"/>
    <lineage>
        <taxon>Bacteria</taxon>
        <taxon>Pseudomonadati</taxon>
        <taxon>Pseudomonadota</taxon>
        <taxon>Alphaproteobacteria</taxon>
        <taxon>Rhodospirillales</taxon>
        <taxon>Rhodospirillaceae</taxon>
        <taxon>Roseospira</taxon>
    </lineage>
</organism>
<evidence type="ECO:0000256" key="3">
    <source>
        <dbReference type="ARBA" id="ARBA00022556"/>
    </source>
</evidence>
<dbReference type="Gene3D" id="2.160.10.10">
    <property type="entry name" value="Hexapeptide repeat proteins"/>
    <property type="match status" value="1"/>
</dbReference>
<proteinExistence type="inferred from homology"/>
<keyword evidence="2 8" id="KW-0444">Lipid biosynthesis</keyword>
<comment type="subunit">
    <text evidence="8">Homotrimer.</text>
</comment>
<evidence type="ECO:0000256" key="1">
    <source>
        <dbReference type="ARBA" id="ARBA00022490"/>
    </source>
</evidence>
<dbReference type="Proteomes" id="UP000554286">
    <property type="component" value="Unassembled WGS sequence"/>
</dbReference>
<dbReference type="InterPro" id="IPR011004">
    <property type="entry name" value="Trimer_LpxA-like_sf"/>
</dbReference>
<evidence type="ECO:0000256" key="2">
    <source>
        <dbReference type="ARBA" id="ARBA00022516"/>
    </source>
</evidence>
<evidence type="ECO:0000259" key="9">
    <source>
        <dbReference type="Pfam" id="PF13720"/>
    </source>
</evidence>
<evidence type="ECO:0000313" key="10">
    <source>
        <dbReference type="EMBL" id="MBB4265843.1"/>
    </source>
</evidence>
<dbReference type="InterPro" id="IPR010137">
    <property type="entry name" value="Lipid_A_LpxA"/>
</dbReference>
<dbReference type="Gene3D" id="1.20.1180.10">
    <property type="entry name" value="Udp N-acetylglucosamine O-acyltransferase, C-terminal domain"/>
    <property type="match status" value="1"/>
</dbReference>
<dbReference type="GO" id="GO:0008780">
    <property type="term" value="F:acyl-[acyl-carrier-protein]-UDP-N-acetylglucosamine O-acyltransferase activity"/>
    <property type="evidence" value="ECO:0007669"/>
    <property type="project" value="UniProtKB-UniRule"/>
</dbReference>
<dbReference type="EC" id="2.3.1.129" evidence="8"/>
<comment type="similarity">
    <text evidence="8">Belongs to the transferase hexapeptide repeat family. LpxA subfamily.</text>
</comment>
<comment type="function">
    <text evidence="8">Involved in the biosynthesis of lipid A, a phosphorylated glycolipid that anchors the lipopolysaccharide to the outer membrane of the cell.</text>
</comment>
<keyword evidence="5 8" id="KW-0677">Repeat</keyword>
<reference evidence="10 11" key="1">
    <citation type="submission" date="2020-08" db="EMBL/GenBank/DDBJ databases">
        <title>Genome sequencing of Purple Non-Sulfur Bacteria from various extreme environments.</title>
        <authorList>
            <person name="Mayer M."/>
        </authorList>
    </citation>
    <scope>NUCLEOTIDE SEQUENCE [LARGE SCALE GENOMIC DNA]</scope>
    <source>
        <strain evidence="10 11">JA131</strain>
    </source>
</reference>
<dbReference type="NCBIfam" id="NF003657">
    <property type="entry name" value="PRK05289.1"/>
    <property type="match status" value="1"/>
</dbReference>
<dbReference type="NCBIfam" id="TIGR01852">
    <property type="entry name" value="lipid_A_lpxA"/>
    <property type="match status" value="1"/>
</dbReference>
<comment type="caution">
    <text evidence="10">The sequence shown here is derived from an EMBL/GenBank/DDBJ whole genome shotgun (WGS) entry which is preliminary data.</text>
</comment>
<dbReference type="InterPro" id="IPR018357">
    <property type="entry name" value="Hexapep_transf_CS"/>
</dbReference>
<gene>
    <name evidence="8" type="primary">lpxA</name>
    <name evidence="10" type="ORF">GGD89_001468</name>
</gene>
<dbReference type="PIRSF" id="PIRSF000456">
    <property type="entry name" value="UDP-GlcNAc_acltr"/>
    <property type="match status" value="1"/>
</dbReference>
<dbReference type="InterPro" id="IPR029098">
    <property type="entry name" value="Acetyltransf_C"/>
</dbReference>
<keyword evidence="7 8" id="KW-0012">Acyltransferase</keyword>
<dbReference type="InterPro" id="IPR037157">
    <property type="entry name" value="Acetyltransf_C_sf"/>
</dbReference>
<comment type="subcellular location">
    <subcellularLocation>
        <location evidence="8">Cytoplasm</location>
    </subcellularLocation>
</comment>
<dbReference type="PANTHER" id="PTHR43480:SF1">
    <property type="entry name" value="ACYL-[ACYL-CARRIER-PROTEIN]--UDP-N-ACETYLGLUCOSAMINE O-ACYLTRANSFERASE, MITOCHONDRIAL-RELATED"/>
    <property type="match status" value="1"/>
</dbReference>
<keyword evidence="11" id="KW-1185">Reference proteome</keyword>
<keyword evidence="1 8" id="KW-0963">Cytoplasm</keyword>
<accession>A0A7W6RDC9</accession>
<dbReference type="GO" id="GO:0009245">
    <property type="term" value="P:lipid A biosynthetic process"/>
    <property type="evidence" value="ECO:0007669"/>
    <property type="project" value="UniProtKB-UniRule"/>
</dbReference>
<evidence type="ECO:0000256" key="6">
    <source>
        <dbReference type="ARBA" id="ARBA00023098"/>
    </source>
</evidence>
<dbReference type="PANTHER" id="PTHR43480">
    <property type="entry name" value="ACYL-[ACYL-CARRIER-PROTEIN]--UDP-N-ACETYLGLUCOSAMINE O-ACYLTRANSFERASE"/>
    <property type="match status" value="1"/>
</dbReference>
<keyword evidence="6 8" id="KW-0443">Lipid metabolism</keyword>
<protein>
    <recommendedName>
        <fullName evidence="8">Acyl-[acyl-carrier-protein]--UDP-N-acetylglucosamine O-acyltransferase</fullName>
        <shortName evidence="8">UDP-N-acetylglucosamine acyltransferase</shortName>
        <ecNumber evidence="8">2.3.1.129</ecNumber>
    </recommendedName>
</protein>
<dbReference type="EMBL" id="JACIGK010000009">
    <property type="protein sequence ID" value="MBB4265843.1"/>
    <property type="molecule type" value="Genomic_DNA"/>
</dbReference>
<dbReference type="RefSeq" id="WP_184043618.1">
    <property type="nucleotide sequence ID" value="NZ_JACIGK010000009.1"/>
</dbReference>
<comment type="pathway">
    <text evidence="8">Glycolipid biosynthesis; lipid IV(A) biosynthesis; lipid IV(A) from (3R)-3-hydroxytetradecanoyl-[acyl-carrier-protein] and UDP-N-acetyl-alpha-D-glucosamine: step 1/6.</text>
</comment>
<evidence type="ECO:0000256" key="8">
    <source>
        <dbReference type="HAMAP-Rule" id="MF_00387"/>
    </source>
</evidence>
<dbReference type="GO" id="GO:0016020">
    <property type="term" value="C:membrane"/>
    <property type="evidence" value="ECO:0007669"/>
    <property type="project" value="GOC"/>
</dbReference>
<keyword evidence="4 8" id="KW-0808">Transferase</keyword>
<dbReference type="UniPathway" id="UPA00359">
    <property type="reaction ID" value="UER00477"/>
</dbReference>
<name>A0A7W6RDC9_9PROT</name>
<evidence type="ECO:0000313" key="11">
    <source>
        <dbReference type="Proteomes" id="UP000554286"/>
    </source>
</evidence>
<evidence type="ECO:0000256" key="4">
    <source>
        <dbReference type="ARBA" id="ARBA00022679"/>
    </source>
</evidence>
<dbReference type="Pfam" id="PF13720">
    <property type="entry name" value="Acetyltransf_11"/>
    <property type="match status" value="1"/>
</dbReference>
<keyword evidence="3 8" id="KW-0441">Lipid A biosynthesis</keyword>
<evidence type="ECO:0000256" key="7">
    <source>
        <dbReference type="ARBA" id="ARBA00023315"/>
    </source>
</evidence>
<sequence>MPSIHPTAVIDPAASVADDVTIGPYCVVGPEVVLDAGVTLMSHVAVVGVTRIGAGTRVFPFASLGHPPQDLKFQGERTDLVIGARNTIREHVTMNPGTAGGGGVTRVGDGGLYMVGCHVAHDCQLGDHVILANNVLLGGHITMGDFAIIGGGSAVHQFVRIGAHAMVGGASGVETDVIPFGSVMGNRARLSGLNLVGLKRRGFSRDEIQALRSAYRMLFEDDGVIADKLEAVAASFDGIAPVTDMLAFVRGASQRGLCRPASGRDGLA</sequence>
<comment type="catalytic activity">
    <reaction evidence="8">
        <text>a (3R)-hydroxyacyl-[ACP] + UDP-N-acetyl-alpha-D-glucosamine = a UDP-3-O-[(3R)-3-hydroxyacyl]-N-acetyl-alpha-D-glucosamine + holo-[ACP]</text>
        <dbReference type="Rhea" id="RHEA:67812"/>
        <dbReference type="Rhea" id="RHEA-COMP:9685"/>
        <dbReference type="Rhea" id="RHEA-COMP:9945"/>
        <dbReference type="ChEBI" id="CHEBI:57705"/>
        <dbReference type="ChEBI" id="CHEBI:64479"/>
        <dbReference type="ChEBI" id="CHEBI:78827"/>
        <dbReference type="ChEBI" id="CHEBI:173225"/>
        <dbReference type="EC" id="2.3.1.129"/>
    </reaction>
</comment>
<feature type="domain" description="UDP N-acetylglucosamine O-acyltransferase C-terminal" evidence="9">
    <location>
        <begin position="176"/>
        <end position="258"/>
    </location>
</feature>
<dbReference type="SUPFAM" id="SSF51161">
    <property type="entry name" value="Trimeric LpxA-like enzymes"/>
    <property type="match status" value="1"/>
</dbReference>
<dbReference type="AlphaFoldDB" id="A0A7W6RDC9"/>
<evidence type="ECO:0000256" key="5">
    <source>
        <dbReference type="ARBA" id="ARBA00022737"/>
    </source>
</evidence>
<dbReference type="HAMAP" id="MF_00387">
    <property type="entry name" value="LpxA"/>
    <property type="match status" value="1"/>
</dbReference>
<dbReference type="PROSITE" id="PS00101">
    <property type="entry name" value="HEXAPEP_TRANSFERASES"/>
    <property type="match status" value="1"/>
</dbReference>
<dbReference type="GO" id="GO:0005737">
    <property type="term" value="C:cytoplasm"/>
    <property type="evidence" value="ECO:0007669"/>
    <property type="project" value="UniProtKB-SubCell"/>
</dbReference>